<dbReference type="InterPro" id="IPR029021">
    <property type="entry name" value="Prot-tyrosine_phosphatase-like"/>
</dbReference>
<dbReference type="EMBL" id="JBIRUQ010000002">
    <property type="protein sequence ID" value="MFI1461487.1"/>
    <property type="molecule type" value="Genomic_DNA"/>
</dbReference>
<dbReference type="Proteomes" id="UP001611263">
    <property type="component" value="Unassembled WGS sequence"/>
</dbReference>
<dbReference type="Gene3D" id="3.90.190.10">
    <property type="entry name" value="Protein tyrosine phosphatase superfamily"/>
    <property type="match status" value="1"/>
</dbReference>
<dbReference type="SUPFAM" id="SSF52799">
    <property type="entry name" value="(Phosphotyrosine protein) phosphatases II"/>
    <property type="match status" value="1"/>
</dbReference>
<gene>
    <name evidence="1" type="ORF">ACH4WX_12285</name>
</gene>
<evidence type="ECO:0000313" key="1">
    <source>
        <dbReference type="EMBL" id="MFI1461487.1"/>
    </source>
</evidence>
<sequence>MESTSAGDFDLTWNGAGKATIFASTSAADPSATGDEVADIDGRSAEITDLDPVMRWYFEARNGDDDGTVASTRQFALQGAHNVRDIGGYRTADGRSVAWGRVFRGDSLADLTADDRRAVEGANVGTVVDFRGEDEIAKSGADQVPAGVELVSIPLLDDNTQALSEAIQSAMTTGDGAAMEATLGGGKAMRIADESFVNQLGKPGTMAGYAETLRLIAGSDKAVIYHCTAGKDRTGMMTALLLGLLGVPDETIVADFVLSNTYNREHNDKTYAFLSGKGVDIELIRPLMEQSAGMIQPVLDAVHNKYGSWDEFAKTVLGLDTGTLTNLRDSLLTV</sequence>
<proteinExistence type="predicted"/>
<name>A0ABW7TKC1_9NOCA</name>
<dbReference type="GeneID" id="93504492"/>
<evidence type="ECO:0000313" key="2">
    <source>
        <dbReference type="Proteomes" id="UP001611263"/>
    </source>
</evidence>
<organism evidence="1 2">
    <name type="scientific">Nocardia carnea</name>
    <dbReference type="NCBI Taxonomy" id="37328"/>
    <lineage>
        <taxon>Bacteria</taxon>
        <taxon>Bacillati</taxon>
        <taxon>Actinomycetota</taxon>
        <taxon>Actinomycetes</taxon>
        <taxon>Mycobacteriales</taxon>
        <taxon>Nocardiaceae</taxon>
        <taxon>Nocardia</taxon>
    </lineage>
</organism>
<keyword evidence="2" id="KW-1185">Reference proteome</keyword>
<accession>A0ABW7TKC1</accession>
<comment type="caution">
    <text evidence="1">The sequence shown here is derived from an EMBL/GenBank/DDBJ whole genome shotgun (WGS) entry which is preliminary data.</text>
</comment>
<dbReference type="InterPro" id="IPR026893">
    <property type="entry name" value="Tyr/Ser_Pase_IphP-type"/>
</dbReference>
<dbReference type="Pfam" id="PF13350">
    <property type="entry name" value="Y_phosphatase3"/>
    <property type="match status" value="1"/>
</dbReference>
<reference evidence="1 2" key="1">
    <citation type="submission" date="2024-10" db="EMBL/GenBank/DDBJ databases">
        <title>The Natural Products Discovery Center: Release of the First 8490 Sequenced Strains for Exploring Actinobacteria Biosynthetic Diversity.</title>
        <authorList>
            <person name="Kalkreuter E."/>
            <person name="Kautsar S.A."/>
            <person name="Yang D."/>
            <person name="Bader C.D."/>
            <person name="Teijaro C.N."/>
            <person name="Fluegel L."/>
            <person name="Davis C.M."/>
            <person name="Simpson J.R."/>
            <person name="Lauterbach L."/>
            <person name="Steele A.D."/>
            <person name="Gui C."/>
            <person name="Meng S."/>
            <person name="Li G."/>
            <person name="Viehrig K."/>
            <person name="Ye F."/>
            <person name="Su P."/>
            <person name="Kiefer A.F."/>
            <person name="Nichols A."/>
            <person name="Cepeda A.J."/>
            <person name="Yan W."/>
            <person name="Fan B."/>
            <person name="Jiang Y."/>
            <person name="Adhikari A."/>
            <person name="Zheng C.-J."/>
            <person name="Schuster L."/>
            <person name="Cowan T.M."/>
            <person name="Smanski M.J."/>
            <person name="Chevrette M.G."/>
            <person name="De Carvalho L.P.S."/>
            <person name="Shen B."/>
        </authorList>
    </citation>
    <scope>NUCLEOTIDE SEQUENCE [LARGE SCALE GENOMIC DNA]</scope>
    <source>
        <strain evidence="1 2">NPDC020568</strain>
    </source>
</reference>
<dbReference type="RefSeq" id="WP_051157306.1">
    <property type="nucleotide sequence ID" value="NZ_JBIRUQ010000002.1"/>
</dbReference>
<protein>
    <submittedName>
        <fullName evidence="1">Tyrosine-protein phosphatase</fullName>
    </submittedName>
</protein>